<protein>
    <submittedName>
        <fullName evidence="2">Uncharacterized protein</fullName>
    </submittedName>
</protein>
<feature type="region of interest" description="Disordered" evidence="1">
    <location>
        <begin position="1"/>
        <end position="24"/>
    </location>
</feature>
<gene>
    <name evidence="2" type="ORF">PPACK8108_LOCUS23525</name>
</gene>
<feature type="compositionally biased region" description="Acidic residues" evidence="1">
    <location>
        <begin position="160"/>
        <end position="179"/>
    </location>
</feature>
<accession>A0AAV0BQC7</accession>
<dbReference type="Proteomes" id="UP001153365">
    <property type="component" value="Unassembled WGS sequence"/>
</dbReference>
<evidence type="ECO:0000313" key="3">
    <source>
        <dbReference type="Proteomes" id="UP001153365"/>
    </source>
</evidence>
<organism evidence="2 3">
    <name type="scientific">Phakopsora pachyrhizi</name>
    <name type="common">Asian soybean rust disease fungus</name>
    <dbReference type="NCBI Taxonomy" id="170000"/>
    <lineage>
        <taxon>Eukaryota</taxon>
        <taxon>Fungi</taxon>
        <taxon>Dikarya</taxon>
        <taxon>Basidiomycota</taxon>
        <taxon>Pucciniomycotina</taxon>
        <taxon>Pucciniomycetes</taxon>
        <taxon>Pucciniales</taxon>
        <taxon>Phakopsoraceae</taxon>
        <taxon>Phakopsora</taxon>
    </lineage>
</organism>
<evidence type="ECO:0000313" key="2">
    <source>
        <dbReference type="EMBL" id="CAH7688556.1"/>
    </source>
</evidence>
<name>A0AAV0BQC7_PHAPC</name>
<sequence>MLKSDKARKMPEWGEGGGPILDGRDDIGKEGCSWKNRNEELRSYLMKGTLLRDGVLDWSSFGLSNKLELGWLVSRHLNIDRAKCICSDSVETELECRPCFKDVELIKVEAEQEEMDPRLLETNKVLRKYRSGSAMLLRDLKDYLQDTLRMIPQTRIFSQLDDDKDEDEDYNETIQEEDEEQRRKEMKDGVLKPQMSNKNFLISPLDSQPMGWEQAEAIRDEIKILQGTELKLAQSKDWSATGKASRGKFLFWGMEVMAQDTLRMEENRTEEQRIQDKSE</sequence>
<comment type="caution">
    <text evidence="2">The sequence shown here is derived from an EMBL/GenBank/DDBJ whole genome shotgun (WGS) entry which is preliminary data.</text>
</comment>
<proteinExistence type="predicted"/>
<dbReference type="EMBL" id="CALTRL010005990">
    <property type="protein sequence ID" value="CAH7688556.1"/>
    <property type="molecule type" value="Genomic_DNA"/>
</dbReference>
<reference evidence="2" key="1">
    <citation type="submission" date="2022-06" db="EMBL/GenBank/DDBJ databases">
        <authorList>
            <consortium name="SYNGENTA / RWTH Aachen University"/>
        </authorList>
    </citation>
    <scope>NUCLEOTIDE SEQUENCE</scope>
</reference>
<keyword evidence="3" id="KW-1185">Reference proteome</keyword>
<feature type="region of interest" description="Disordered" evidence="1">
    <location>
        <begin position="160"/>
        <end position="187"/>
    </location>
</feature>
<feature type="compositionally biased region" description="Basic and acidic residues" evidence="1">
    <location>
        <begin position="1"/>
        <end position="12"/>
    </location>
</feature>
<dbReference type="AlphaFoldDB" id="A0AAV0BQC7"/>
<evidence type="ECO:0000256" key="1">
    <source>
        <dbReference type="SAM" id="MobiDB-lite"/>
    </source>
</evidence>